<keyword evidence="4" id="KW-1185">Reference proteome</keyword>
<reference evidence="3 4" key="1">
    <citation type="submission" date="2019-09" db="EMBL/GenBank/DDBJ databases">
        <authorList>
            <person name="Leyn A S."/>
        </authorList>
    </citation>
    <scope>NUCLEOTIDE SEQUENCE [LARGE SCALE GENOMIC DNA]</scope>
    <source>
        <strain evidence="3">AA231_1</strain>
    </source>
</reference>
<proteinExistence type="predicted"/>
<feature type="transmembrane region" description="Helical" evidence="2">
    <location>
        <begin position="52"/>
        <end position="74"/>
    </location>
</feature>
<name>A0A6I8LND2_9PSEU</name>
<keyword evidence="2" id="KW-0472">Membrane</keyword>
<evidence type="ECO:0000256" key="2">
    <source>
        <dbReference type="SAM" id="Phobius"/>
    </source>
</evidence>
<keyword evidence="2" id="KW-0812">Transmembrane</keyword>
<dbReference type="AlphaFoldDB" id="A0A6I8LND2"/>
<dbReference type="EMBL" id="CABVGP010000001">
    <property type="protein sequence ID" value="VVJ18570.1"/>
    <property type="molecule type" value="Genomic_DNA"/>
</dbReference>
<organism evidence="3 4">
    <name type="scientific">Amycolatopsis camponoti</name>
    <dbReference type="NCBI Taxonomy" id="2606593"/>
    <lineage>
        <taxon>Bacteria</taxon>
        <taxon>Bacillati</taxon>
        <taxon>Actinomycetota</taxon>
        <taxon>Actinomycetes</taxon>
        <taxon>Pseudonocardiales</taxon>
        <taxon>Pseudonocardiaceae</taxon>
        <taxon>Amycolatopsis</taxon>
    </lineage>
</organism>
<feature type="transmembrane region" description="Helical" evidence="2">
    <location>
        <begin position="165"/>
        <end position="186"/>
    </location>
</feature>
<dbReference type="Proteomes" id="UP000399805">
    <property type="component" value="Unassembled WGS sequence"/>
</dbReference>
<keyword evidence="2" id="KW-1133">Transmembrane helix</keyword>
<feature type="region of interest" description="Disordered" evidence="1">
    <location>
        <begin position="1"/>
        <end position="42"/>
    </location>
</feature>
<feature type="transmembrane region" description="Helical" evidence="2">
    <location>
        <begin position="198"/>
        <end position="217"/>
    </location>
</feature>
<evidence type="ECO:0000313" key="4">
    <source>
        <dbReference type="Proteomes" id="UP000399805"/>
    </source>
</evidence>
<gene>
    <name evidence="3" type="ORF">AA23TX_03591</name>
</gene>
<evidence type="ECO:0000313" key="3">
    <source>
        <dbReference type="EMBL" id="VVJ18570.1"/>
    </source>
</evidence>
<protein>
    <recommendedName>
        <fullName evidence="5">DUF3592 domain-containing protein</fullName>
    </recommendedName>
</protein>
<accession>A0A6I8LND2</accession>
<evidence type="ECO:0000256" key="1">
    <source>
        <dbReference type="SAM" id="MobiDB-lite"/>
    </source>
</evidence>
<feature type="compositionally biased region" description="Basic and acidic residues" evidence="1">
    <location>
        <begin position="14"/>
        <end position="33"/>
    </location>
</feature>
<evidence type="ECO:0008006" key="5">
    <source>
        <dbReference type="Google" id="ProtNLM"/>
    </source>
</evidence>
<sequence>MGIAGPGGFRVRHPHDSTDRTDVTDRDRGHNPGDGRCPLPAHPRPWSAVPMIVLRLIGTVLWFAIPAGMLTFAVHDLTVRDAPTYDIEGTVVAHRQEYHPPGKDTAASTTYFITVRSAGAADWEFGDLQQALDTEPGTPVVVQVSKVTDRVLFVRKSGTVVDLRATVGADVLLIVLGGLGLLVALGREALLEDLEFPHVAGFLLGALAAGGGVYLGLQLGS</sequence>